<sequence>METHVYANDDEFCSQAADGKAAACFPDVCHSPPKPPKIGIPLPYPNTAFARDLANGSTTVFVCGTPICKKDVSYLATSTGDEPATTKFRKGVVTEVIQGRCYFVDWSPDVKVEGLNVCRHTDPTTHNHKT</sequence>
<evidence type="ECO:0000313" key="3">
    <source>
        <dbReference type="Proteomes" id="UP000199317"/>
    </source>
</evidence>
<dbReference type="RefSeq" id="WP_026434176.1">
    <property type="nucleotide sequence ID" value="NZ_FNJL01000016.1"/>
</dbReference>
<dbReference type="Proteomes" id="UP000199317">
    <property type="component" value="Unassembled WGS sequence"/>
</dbReference>
<proteinExistence type="predicted"/>
<dbReference type="OrthoDB" id="8073614at2"/>
<name>A0A1H0WLY1_9BURK</name>
<dbReference type="Pfam" id="PF13665">
    <property type="entry name" value="Tox-PAAR-like"/>
    <property type="match status" value="1"/>
</dbReference>
<gene>
    <name evidence="1" type="ORF">SAMN04489708_116109</name>
    <name evidence="2" type="ORF">SAMN04489708_14326</name>
</gene>
<dbReference type="EMBL" id="FNJL01000016">
    <property type="protein sequence ID" value="SDP57766.1"/>
    <property type="molecule type" value="Genomic_DNA"/>
</dbReference>
<evidence type="ECO:0000313" key="1">
    <source>
        <dbReference type="EMBL" id="SDP57766.1"/>
    </source>
</evidence>
<organism evidence="2 3">
    <name type="scientific">Paracidovorax cattleyae</name>
    <dbReference type="NCBI Taxonomy" id="80868"/>
    <lineage>
        <taxon>Bacteria</taxon>
        <taxon>Pseudomonadati</taxon>
        <taxon>Pseudomonadota</taxon>
        <taxon>Betaproteobacteria</taxon>
        <taxon>Burkholderiales</taxon>
        <taxon>Comamonadaceae</taxon>
        <taxon>Paracidovorax</taxon>
    </lineage>
</organism>
<dbReference type="AlphaFoldDB" id="A0A1H0WLY1"/>
<reference evidence="3" key="2">
    <citation type="submission" date="2016-10" db="EMBL/GenBank/DDBJ databases">
        <authorList>
            <person name="Varghese N."/>
            <person name="Submissions S."/>
        </authorList>
    </citation>
    <scope>NUCLEOTIDE SEQUENCE [LARGE SCALE GENOMIC DNA]</scope>
    <source>
        <strain evidence="3">DSM 17101</strain>
    </source>
</reference>
<dbReference type="CDD" id="cd14740">
    <property type="entry name" value="PAAR_4"/>
    <property type="match status" value="1"/>
</dbReference>
<dbReference type="EMBL" id="FNJL01000043">
    <property type="protein sequence ID" value="SDP91704.1"/>
    <property type="molecule type" value="Genomic_DNA"/>
</dbReference>
<keyword evidence="3" id="KW-1185">Reference proteome</keyword>
<protein>
    <submittedName>
        <fullName evidence="2">Uncharacterized protein</fullName>
    </submittedName>
</protein>
<accession>A0A1H0WLY1</accession>
<evidence type="ECO:0000313" key="2">
    <source>
        <dbReference type="EMBL" id="SDP91704.1"/>
    </source>
</evidence>
<reference evidence="2" key="1">
    <citation type="submission" date="2016-10" db="EMBL/GenBank/DDBJ databases">
        <authorList>
            <person name="de Groot N.N."/>
        </authorList>
    </citation>
    <scope>NUCLEOTIDE SEQUENCE [LARGE SCALE GENOMIC DNA]</scope>
    <source>
        <strain evidence="2">DSM 17101</strain>
    </source>
</reference>